<dbReference type="Proteomes" id="UP000244077">
    <property type="component" value="Unassembled WGS sequence"/>
</dbReference>
<protein>
    <submittedName>
        <fullName evidence="1">Uncharacterized protein</fullName>
    </submittedName>
</protein>
<accession>A0A2T5H5V4</accession>
<gene>
    <name evidence="1" type="ORF">C8N42_1211</name>
</gene>
<evidence type="ECO:0000313" key="1">
    <source>
        <dbReference type="EMBL" id="PTQ66965.1"/>
    </source>
</evidence>
<dbReference type="AlphaFoldDB" id="A0A2T5H5V4"/>
<reference evidence="1 2" key="1">
    <citation type="submission" date="2018-04" db="EMBL/GenBank/DDBJ databases">
        <title>Genomic Encyclopedia of Archaeal and Bacterial Type Strains, Phase II (KMG-II): from individual species to whole genera.</title>
        <authorList>
            <person name="Goeker M."/>
        </authorList>
    </citation>
    <scope>NUCLEOTIDE SEQUENCE [LARGE SCALE GENOMIC DNA]</scope>
    <source>
        <strain evidence="1 2">DSM 100434</strain>
    </source>
</reference>
<dbReference type="EMBL" id="QAOH01000021">
    <property type="protein sequence ID" value="PTQ66965.1"/>
    <property type="molecule type" value="Genomic_DNA"/>
</dbReference>
<name>A0A2T5H5V4_9RHOB</name>
<keyword evidence="2" id="KW-1185">Reference proteome</keyword>
<organism evidence="1 2">
    <name type="scientific">Celeribacter persicus</name>
    <dbReference type="NCBI Taxonomy" id="1651082"/>
    <lineage>
        <taxon>Bacteria</taxon>
        <taxon>Pseudomonadati</taxon>
        <taxon>Pseudomonadota</taxon>
        <taxon>Alphaproteobacteria</taxon>
        <taxon>Rhodobacterales</taxon>
        <taxon>Roseobacteraceae</taxon>
        <taxon>Celeribacter</taxon>
    </lineage>
</organism>
<evidence type="ECO:0000313" key="2">
    <source>
        <dbReference type="Proteomes" id="UP000244077"/>
    </source>
</evidence>
<sequence length="290" mass="32849">KMLANLLHFYDLYPNILLHLKSIDRASLAPDLLESLEFHGQRQREIFDIAQVYQIDESAEMMLGNLSAQMQRDGLDSMFSSVRLPFPAMLLTVPEPKVGDWPAALITQDEDTLYTQIYHVNKDGLFPNLLIFRSRGASVDILHSPTFALAQANGDGVTEEAAIKQEKRLCFGFLAMAVGMSILFEHKAMLEKEEVPAYPRAERRRAQKSGRALPNKSIIKVSLGELGKRQLEATYSESKANEGERSKRRAHWVQGHFMRNRAGGISWRNPHIRGVGPLLEQERHISVEEE</sequence>
<feature type="non-terminal residue" evidence="1">
    <location>
        <position position="1"/>
    </location>
</feature>
<comment type="caution">
    <text evidence="1">The sequence shown here is derived from an EMBL/GenBank/DDBJ whole genome shotgun (WGS) entry which is preliminary data.</text>
</comment>
<dbReference type="RefSeq" id="WP_170109358.1">
    <property type="nucleotide sequence ID" value="NZ_QAOH01000021.1"/>
</dbReference>
<proteinExistence type="predicted"/>